<dbReference type="Proteomes" id="UP000078390">
    <property type="component" value="Unassembled WGS sequence"/>
</dbReference>
<accession>A0A179D471</accession>
<evidence type="ECO:0000256" key="4">
    <source>
        <dbReference type="ARBA" id="ARBA00023267"/>
    </source>
</evidence>
<dbReference type="PATRIC" id="fig|999894.6.peg.1120"/>
<evidence type="ECO:0000313" key="8">
    <source>
        <dbReference type="EMBL" id="OAQ20836.1"/>
    </source>
</evidence>
<keyword evidence="3" id="KW-0067">ATP-binding</keyword>
<dbReference type="PROSITE" id="PS51733">
    <property type="entry name" value="BPL_LPL_CATALYTIC"/>
    <property type="match status" value="1"/>
</dbReference>
<comment type="catalytic activity">
    <reaction evidence="6">
        <text>biotin + L-lysyl-[protein] + ATP = N(6)-biotinyl-L-lysyl-[protein] + AMP + diphosphate + H(+)</text>
        <dbReference type="Rhea" id="RHEA:11756"/>
        <dbReference type="Rhea" id="RHEA-COMP:9752"/>
        <dbReference type="Rhea" id="RHEA-COMP:10505"/>
        <dbReference type="ChEBI" id="CHEBI:15378"/>
        <dbReference type="ChEBI" id="CHEBI:29969"/>
        <dbReference type="ChEBI" id="CHEBI:30616"/>
        <dbReference type="ChEBI" id="CHEBI:33019"/>
        <dbReference type="ChEBI" id="CHEBI:57586"/>
        <dbReference type="ChEBI" id="CHEBI:83144"/>
        <dbReference type="ChEBI" id="CHEBI:456215"/>
        <dbReference type="EC" id="6.3.4.15"/>
    </reaction>
</comment>
<dbReference type="GO" id="GO:0005737">
    <property type="term" value="C:cytoplasm"/>
    <property type="evidence" value="ECO:0007669"/>
    <property type="project" value="TreeGrafter"/>
</dbReference>
<dbReference type="PANTHER" id="PTHR12835">
    <property type="entry name" value="BIOTIN PROTEIN LIGASE"/>
    <property type="match status" value="1"/>
</dbReference>
<dbReference type="Gene3D" id="2.30.30.100">
    <property type="match status" value="1"/>
</dbReference>
<dbReference type="EC" id="6.3.4.15" evidence="5"/>
<evidence type="ECO:0000256" key="1">
    <source>
        <dbReference type="ARBA" id="ARBA00022598"/>
    </source>
</evidence>
<evidence type="ECO:0000256" key="2">
    <source>
        <dbReference type="ARBA" id="ARBA00022741"/>
    </source>
</evidence>
<keyword evidence="4" id="KW-0092">Biotin</keyword>
<reference evidence="8 9" key="1">
    <citation type="submission" date="2016-04" db="EMBL/GenBank/DDBJ databases">
        <title>Genome analysis of Thermosulfurimonas dismutans, the first thermophilic sulfur-disproportionating bacterium of the phylum Thermodesulfobacteria.</title>
        <authorList>
            <person name="Mardanov A.V."/>
            <person name="Beletsky A.V."/>
            <person name="Kadnikov V.V."/>
            <person name="Slobodkin A.I."/>
            <person name="Ravin N.V."/>
        </authorList>
    </citation>
    <scope>NUCLEOTIDE SEQUENCE [LARGE SCALE GENOMIC DNA]</scope>
    <source>
        <strain evidence="8 9">S95</strain>
    </source>
</reference>
<dbReference type="STRING" id="999894.TDIS_1125"/>
<dbReference type="Pfam" id="PF02237">
    <property type="entry name" value="BPL_C"/>
    <property type="match status" value="1"/>
</dbReference>
<name>A0A179D471_9BACT</name>
<dbReference type="PANTHER" id="PTHR12835:SF5">
    <property type="entry name" value="BIOTIN--PROTEIN LIGASE"/>
    <property type="match status" value="1"/>
</dbReference>
<dbReference type="GO" id="GO:0004077">
    <property type="term" value="F:biotin--[biotin carboxyl-carrier protein] ligase activity"/>
    <property type="evidence" value="ECO:0007669"/>
    <property type="project" value="UniProtKB-EC"/>
</dbReference>
<organism evidence="8 9">
    <name type="scientific">Thermosulfurimonas dismutans</name>
    <dbReference type="NCBI Taxonomy" id="999894"/>
    <lineage>
        <taxon>Bacteria</taxon>
        <taxon>Pseudomonadati</taxon>
        <taxon>Thermodesulfobacteriota</taxon>
        <taxon>Thermodesulfobacteria</taxon>
        <taxon>Thermodesulfobacteriales</taxon>
        <taxon>Thermodesulfobacteriaceae</taxon>
        <taxon>Thermosulfurimonas</taxon>
    </lineage>
</organism>
<dbReference type="Pfam" id="PF03099">
    <property type="entry name" value="BPL_LplA_LipB"/>
    <property type="match status" value="1"/>
</dbReference>
<dbReference type="CDD" id="cd16442">
    <property type="entry name" value="BPL"/>
    <property type="match status" value="1"/>
</dbReference>
<sequence length="224" mass="24831">MDVARILAEEGKIGVVVAEKQNRGRGRRGRNWLSPEGGLYFTLIVRPEIPSKKAHLLSLASGVAVARAIKKEYDLSVTLKWPNDVLYGGRKVAGILLEMAPGEKVPKYALIGIGVNVNHPVSQFESSGVALCEILGRRLSREELLRSILKELYTIFEDFSPEEVLSRWRTLSDTLGRKVRVASPEGLFIGMACEVDEEGALILKTEEGRMIRILAGECLYLRKA</sequence>
<dbReference type="EMBL" id="LWLG01000006">
    <property type="protein sequence ID" value="OAQ20836.1"/>
    <property type="molecule type" value="Genomic_DNA"/>
</dbReference>
<comment type="caution">
    <text evidence="8">The sequence shown here is derived from an EMBL/GenBank/DDBJ whole genome shotgun (WGS) entry which is preliminary data.</text>
</comment>
<dbReference type="InterPro" id="IPR003142">
    <property type="entry name" value="BPL_C"/>
</dbReference>
<dbReference type="GO" id="GO:0005524">
    <property type="term" value="F:ATP binding"/>
    <property type="evidence" value="ECO:0007669"/>
    <property type="project" value="UniProtKB-KW"/>
</dbReference>
<protein>
    <recommendedName>
        <fullName evidence="5">biotin--[biotin carboxyl-carrier protein] ligase</fullName>
        <ecNumber evidence="5">6.3.4.15</ecNumber>
    </recommendedName>
</protein>
<evidence type="ECO:0000256" key="5">
    <source>
        <dbReference type="ARBA" id="ARBA00024227"/>
    </source>
</evidence>
<keyword evidence="9" id="KW-1185">Reference proteome</keyword>
<evidence type="ECO:0000313" key="9">
    <source>
        <dbReference type="Proteomes" id="UP000078390"/>
    </source>
</evidence>
<evidence type="ECO:0000256" key="3">
    <source>
        <dbReference type="ARBA" id="ARBA00022840"/>
    </source>
</evidence>
<dbReference type="InterPro" id="IPR004408">
    <property type="entry name" value="Biotin_CoA_COase_ligase"/>
</dbReference>
<dbReference type="SUPFAM" id="SSF55681">
    <property type="entry name" value="Class II aaRS and biotin synthetases"/>
    <property type="match status" value="1"/>
</dbReference>
<dbReference type="SUPFAM" id="SSF50037">
    <property type="entry name" value="C-terminal domain of transcriptional repressors"/>
    <property type="match status" value="1"/>
</dbReference>
<dbReference type="InterPro" id="IPR004143">
    <property type="entry name" value="BPL_LPL_catalytic"/>
</dbReference>
<keyword evidence="1 8" id="KW-0436">Ligase</keyword>
<proteinExistence type="predicted"/>
<dbReference type="Gene3D" id="3.30.930.10">
    <property type="entry name" value="Bira Bifunctional Protein, Domain 2"/>
    <property type="match status" value="1"/>
</dbReference>
<dbReference type="AlphaFoldDB" id="A0A179D471"/>
<feature type="domain" description="BPL/LPL catalytic" evidence="7">
    <location>
        <begin position="1"/>
        <end position="160"/>
    </location>
</feature>
<keyword evidence="2" id="KW-0547">Nucleotide-binding</keyword>
<dbReference type="InterPro" id="IPR008988">
    <property type="entry name" value="Transcriptional_repressor_C"/>
</dbReference>
<evidence type="ECO:0000256" key="6">
    <source>
        <dbReference type="ARBA" id="ARBA00047846"/>
    </source>
</evidence>
<dbReference type="NCBIfam" id="TIGR00121">
    <property type="entry name" value="birA_ligase"/>
    <property type="match status" value="1"/>
</dbReference>
<gene>
    <name evidence="8" type="ORF">TDIS_1125</name>
</gene>
<evidence type="ECO:0000259" key="7">
    <source>
        <dbReference type="PROSITE" id="PS51733"/>
    </source>
</evidence>
<dbReference type="InterPro" id="IPR045864">
    <property type="entry name" value="aa-tRNA-synth_II/BPL/LPL"/>
</dbReference>